<evidence type="ECO:0000313" key="2">
    <source>
        <dbReference type="EMBL" id="QNP45899.1"/>
    </source>
</evidence>
<dbReference type="SUPFAM" id="SSF55729">
    <property type="entry name" value="Acyl-CoA N-acyltransferases (Nat)"/>
    <property type="match status" value="1"/>
</dbReference>
<dbReference type="Gene3D" id="3.40.630.30">
    <property type="match status" value="1"/>
</dbReference>
<keyword evidence="3" id="KW-1185">Reference proteome</keyword>
<feature type="domain" description="N-acetyltransferase" evidence="1">
    <location>
        <begin position="9"/>
        <end position="161"/>
    </location>
</feature>
<dbReference type="PROSITE" id="PS51186">
    <property type="entry name" value="GNAT"/>
    <property type="match status" value="1"/>
</dbReference>
<dbReference type="PANTHER" id="PTHR43617">
    <property type="entry name" value="L-AMINO ACID N-ACETYLTRANSFERASE"/>
    <property type="match status" value="1"/>
</dbReference>
<dbReference type="InterPro" id="IPR050276">
    <property type="entry name" value="MshD_Acetyltransferase"/>
</dbReference>
<evidence type="ECO:0000313" key="3">
    <source>
        <dbReference type="Proteomes" id="UP000516105"/>
    </source>
</evidence>
<dbReference type="InterPro" id="IPR000182">
    <property type="entry name" value="GNAT_dom"/>
</dbReference>
<name>A0ABX6T950_9SPHN</name>
<dbReference type="PANTHER" id="PTHR43617:SF35">
    <property type="entry name" value="[RIBOSOMAL PROTEIN BS18]-ALANINE N-ACETYLTRANSFERASE"/>
    <property type="match status" value="1"/>
</dbReference>
<sequence>MNATAASSAELQLAAGGSSDLDSVIEIMNAAFDDRFGEAWTRSQCAGILPMPGVSLMIARFGDGRVAGFSLQRGISDEAELLLLAVSPEFRRRGIGKMLLDHFLSQARDNGASRVHLEVREGNPAVIMYRSAGFALVGRRRKYYRGRFGGEFDALTLSRQI</sequence>
<dbReference type="RefSeq" id="WP_187708852.1">
    <property type="nucleotide sequence ID" value="NZ_CP060782.1"/>
</dbReference>
<evidence type="ECO:0000259" key="1">
    <source>
        <dbReference type="PROSITE" id="PS51186"/>
    </source>
</evidence>
<dbReference type="Proteomes" id="UP000516105">
    <property type="component" value="Chromosome"/>
</dbReference>
<accession>A0ABX6T950</accession>
<dbReference type="CDD" id="cd04301">
    <property type="entry name" value="NAT_SF"/>
    <property type="match status" value="1"/>
</dbReference>
<gene>
    <name evidence="2" type="ORF">H9L14_00880</name>
</gene>
<organism evidence="2 3">
    <name type="scientific">Sphingomonas sediminicola</name>
    <dbReference type="NCBI Taxonomy" id="386874"/>
    <lineage>
        <taxon>Bacteria</taxon>
        <taxon>Pseudomonadati</taxon>
        <taxon>Pseudomonadota</taxon>
        <taxon>Alphaproteobacteria</taxon>
        <taxon>Sphingomonadales</taxon>
        <taxon>Sphingomonadaceae</taxon>
        <taxon>Sphingomonas</taxon>
    </lineage>
</organism>
<protein>
    <submittedName>
        <fullName evidence="2">GNAT family N-acetyltransferase</fullName>
    </submittedName>
</protein>
<proteinExistence type="predicted"/>
<dbReference type="EMBL" id="CP060782">
    <property type="protein sequence ID" value="QNP45899.1"/>
    <property type="molecule type" value="Genomic_DNA"/>
</dbReference>
<dbReference type="InterPro" id="IPR016181">
    <property type="entry name" value="Acyl_CoA_acyltransferase"/>
</dbReference>
<dbReference type="Pfam" id="PF00583">
    <property type="entry name" value="Acetyltransf_1"/>
    <property type="match status" value="1"/>
</dbReference>
<reference evidence="2 3" key="1">
    <citation type="submission" date="2020-08" db="EMBL/GenBank/DDBJ databases">
        <title>Genome sequence of Sphingomonas sediminicola KACC 15039T.</title>
        <authorList>
            <person name="Hyun D.-W."/>
            <person name="Bae J.-W."/>
        </authorList>
    </citation>
    <scope>NUCLEOTIDE SEQUENCE [LARGE SCALE GENOMIC DNA]</scope>
    <source>
        <strain evidence="2 3">KACC 15039</strain>
    </source>
</reference>